<evidence type="ECO:0000256" key="10">
    <source>
        <dbReference type="ARBA" id="ARBA00023136"/>
    </source>
</evidence>
<evidence type="ECO:0000313" key="15">
    <source>
        <dbReference type="Proteomes" id="UP000075884"/>
    </source>
</evidence>
<dbReference type="EnsemblMetazoa" id="ADIR009389-RA">
    <property type="protein sequence ID" value="ADIR009389-PA"/>
    <property type="gene ID" value="ADIR009389"/>
</dbReference>
<keyword evidence="5 13" id="KW-0812">Transmembrane</keyword>
<dbReference type="GO" id="GO:0015693">
    <property type="term" value="P:magnesium ion transport"/>
    <property type="evidence" value="ECO:0007669"/>
    <property type="project" value="UniProtKB-ARBA"/>
</dbReference>
<dbReference type="InterPro" id="IPR036249">
    <property type="entry name" value="Thioredoxin-like_sf"/>
</dbReference>
<keyword evidence="4" id="KW-0813">Transport</keyword>
<dbReference type="Gene3D" id="3.40.30.10">
    <property type="entry name" value="Glutaredoxin"/>
    <property type="match status" value="1"/>
</dbReference>
<comment type="pathway">
    <text evidence="12">Protein modification.</text>
</comment>
<evidence type="ECO:0000256" key="8">
    <source>
        <dbReference type="ARBA" id="ARBA00022842"/>
    </source>
</evidence>
<evidence type="ECO:0000256" key="1">
    <source>
        <dbReference type="ARBA" id="ARBA00002791"/>
    </source>
</evidence>
<dbReference type="PANTHER" id="PTHR12692">
    <property type="entry name" value="DOLICHYL-DIPHOSPHOOLIGOSACCHARIDE--PROTEIN GLYCOSYLTRANSFERASE-RELATED"/>
    <property type="match status" value="1"/>
</dbReference>
<evidence type="ECO:0000256" key="11">
    <source>
        <dbReference type="ARBA" id="ARBA00023157"/>
    </source>
</evidence>
<comment type="function">
    <text evidence="1">Subunit of the oligosaccharyl transferase (OST) complex that catalyzes the initial transfer of a defined glycan (Glc(3)Man(9)GlcNAc(2) in eukaryotes) from the lipid carrier dolichol-pyrophosphate to an asparagine residue within an Asn-X-Ser/Thr consensus motif in nascent polypeptide chains, the first step in protein N-glycosylation. N-glycosylation occurs cotranslationally and the complex associates with the Sec61 complex at the channel-forming translocon complex that mediates protein translocation across the endoplasmic reticulum (ER). All subunits are required for a maximal enzyme activity.</text>
</comment>
<dbReference type="GO" id="GO:0018279">
    <property type="term" value="P:protein N-linked glycosylation via asparagine"/>
    <property type="evidence" value="ECO:0007669"/>
    <property type="project" value="TreeGrafter"/>
</dbReference>
<evidence type="ECO:0000256" key="6">
    <source>
        <dbReference type="ARBA" id="ARBA00022729"/>
    </source>
</evidence>
<evidence type="ECO:0000256" key="9">
    <source>
        <dbReference type="ARBA" id="ARBA00022989"/>
    </source>
</evidence>
<evidence type="ECO:0000313" key="14">
    <source>
        <dbReference type="EnsemblMetazoa" id="ADIR009389-PA"/>
    </source>
</evidence>
<feature type="transmembrane region" description="Helical" evidence="13">
    <location>
        <begin position="334"/>
        <end position="354"/>
    </location>
</feature>
<protein>
    <recommendedName>
        <fullName evidence="16">Magnesium transporter protein 1</fullName>
    </recommendedName>
</protein>
<feature type="transmembrane region" description="Helical" evidence="13">
    <location>
        <begin position="38"/>
        <end position="56"/>
    </location>
</feature>
<keyword evidence="11" id="KW-1015">Disulfide bond</keyword>
<evidence type="ECO:0000256" key="13">
    <source>
        <dbReference type="SAM" id="Phobius"/>
    </source>
</evidence>
<evidence type="ECO:0000256" key="3">
    <source>
        <dbReference type="ARBA" id="ARBA00009561"/>
    </source>
</evidence>
<feature type="transmembrane region" description="Helical" evidence="13">
    <location>
        <begin position="221"/>
        <end position="240"/>
    </location>
</feature>
<dbReference type="AlphaFoldDB" id="A0A182NP04"/>
<keyword evidence="6" id="KW-0732">Signal</keyword>
<evidence type="ECO:0000256" key="7">
    <source>
        <dbReference type="ARBA" id="ARBA00022824"/>
    </source>
</evidence>
<comment type="similarity">
    <text evidence="3">Belongs to the OST3/OST6 family.</text>
</comment>
<proteinExistence type="inferred from homology"/>
<organism evidence="14 15">
    <name type="scientific">Anopheles dirus</name>
    <dbReference type="NCBI Taxonomy" id="7168"/>
    <lineage>
        <taxon>Eukaryota</taxon>
        <taxon>Metazoa</taxon>
        <taxon>Ecdysozoa</taxon>
        <taxon>Arthropoda</taxon>
        <taxon>Hexapoda</taxon>
        <taxon>Insecta</taxon>
        <taxon>Pterygota</taxon>
        <taxon>Neoptera</taxon>
        <taxon>Endopterygota</taxon>
        <taxon>Diptera</taxon>
        <taxon>Nematocera</taxon>
        <taxon>Culicoidea</taxon>
        <taxon>Culicidae</taxon>
        <taxon>Anophelinae</taxon>
        <taxon>Anopheles</taxon>
    </lineage>
</organism>
<dbReference type="PANTHER" id="PTHR12692:SF0">
    <property type="entry name" value="GH11935P"/>
    <property type="match status" value="1"/>
</dbReference>
<keyword evidence="7" id="KW-0256">Endoplasmic reticulum</keyword>
<reference evidence="15" key="1">
    <citation type="submission" date="2013-03" db="EMBL/GenBank/DDBJ databases">
        <title>The Genome Sequence of Anopheles dirus WRAIR2.</title>
        <authorList>
            <consortium name="The Broad Institute Genomics Platform"/>
            <person name="Neafsey D.E."/>
            <person name="Walton C."/>
            <person name="Walker B."/>
            <person name="Young S.K."/>
            <person name="Zeng Q."/>
            <person name="Gargeya S."/>
            <person name="Fitzgerald M."/>
            <person name="Haas B."/>
            <person name="Abouelleil A."/>
            <person name="Allen A.W."/>
            <person name="Alvarado L."/>
            <person name="Arachchi H.M."/>
            <person name="Berlin A.M."/>
            <person name="Chapman S.B."/>
            <person name="Gainer-Dewar J."/>
            <person name="Goldberg J."/>
            <person name="Griggs A."/>
            <person name="Gujja S."/>
            <person name="Hansen M."/>
            <person name="Howarth C."/>
            <person name="Imamovic A."/>
            <person name="Ireland A."/>
            <person name="Larimer J."/>
            <person name="McCowan C."/>
            <person name="Murphy C."/>
            <person name="Pearson M."/>
            <person name="Poon T.W."/>
            <person name="Priest M."/>
            <person name="Roberts A."/>
            <person name="Saif S."/>
            <person name="Shea T."/>
            <person name="Sisk P."/>
            <person name="Sykes S."/>
            <person name="Wortman J."/>
            <person name="Nusbaum C."/>
            <person name="Birren B."/>
        </authorList>
    </citation>
    <scope>NUCLEOTIDE SEQUENCE [LARGE SCALE GENOMIC DNA]</scope>
    <source>
        <strain evidence="15">WRAIR2</strain>
    </source>
</reference>
<evidence type="ECO:0000256" key="4">
    <source>
        <dbReference type="ARBA" id="ARBA00022448"/>
    </source>
</evidence>
<dbReference type="InterPro" id="IPR021149">
    <property type="entry name" value="OligosaccharylTrfase_OST3/OST6"/>
</dbReference>
<dbReference type="Proteomes" id="UP000075884">
    <property type="component" value="Unassembled WGS sequence"/>
</dbReference>
<dbReference type="GO" id="GO:0008250">
    <property type="term" value="C:oligosaccharyltransferase complex"/>
    <property type="evidence" value="ECO:0007669"/>
    <property type="project" value="TreeGrafter"/>
</dbReference>
<name>A0A182NP04_9DIPT</name>
<feature type="transmembrane region" description="Helical" evidence="13">
    <location>
        <begin position="304"/>
        <end position="322"/>
    </location>
</feature>
<feature type="transmembrane region" description="Helical" evidence="13">
    <location>
        <begin position="252"/>
        <end position="271"/>
    </location>
</feature>
<keyword evidence="10 13" id="KW-0472">Membrane</keyword>
<keyword evidence="15" id="KW-1185">Reference proteome</keyword>
<dbReference type="SUPFAM" id="SSF52833">
    <property type="entry name" value="Thioredoxin-like"/>
    <property type="match status" value="1"/>
</dbReference>
<dbReference type="STRING" id="7168.A0A182NP04"/>
<evidence type="ECO:0000256" key="2">
    <source>
        <dbReference type="ARBA" id="ARBA00004477"/>
    </source>
</evidence>
<dbReference type="VEuPathDB" id="VectorBase:ADIR009389"/>
<sequence>NPIQKKSTSRRAGEIDCGCLAEDRFSRIRHLGVVTMKILIKIAVLTAISLCLFNLVNSQSSKNARSQGQQSLSEKVQQLLDMNTKRPVLRFNGNKFRDFVKSAPRNYSIVVMFTAMAPARQCVICRHAHDEYTIVANSYRYSQTYSNKLFFAMVDFDEGSDVFQMLRLNTAPVFIHFPAKGKPKPADTMDIQRVGVSAEVIGKWIQERTDIQIRIFRPPNYSATVAILMLSLFVGGFLYLRRNNLDFLYNKQMWALIAVVFCFAMVSGQMWNHIRSPPFVHKSQNGGIAYIHGSSQGQLVIETYIVMFLNAMIVLGMVLLTEAGWQNDHRKSKVTAIVGLFLVVVFFSLILSIFRSKAQGYPYSFLFK</sequence>
<dbReference type="FunFam" id="3.40.30.10:FF:000009">
    <property type="entry name" value="Tumor suppressor candidate 3"/>
    <property type="match status" value="1"/>
</dbReference>
<keyword evidence="9 13" id="KW-1133">Transmembrane helix</keyword>
<evidence type="ECO:0000256" key="5">
    <source>
        <dbReference type="ARBA" id="ARBA00022692"/>
    </source>
</evidence>
<evidence type="ECO:0008006" key="16">
    <source>
        <dbReference type="Google" id="ProtNLM"/>
    </source>
</evidence>
<reference evidence="14" key="2">
    <citation type="submission" date="2020-05" db="UniProtKB">
        <authorList>
            <consortium name="EnsemblMetazoa"/>
        </authorList>
    </citation>
    <scope>IDENTIFICATION</scope>
    <source>
        <strain evidence="14">WRAIR2</strain>
    </source>
</reference>
<comment type="subcellular location">
    <subcellularLocation>
        <location evidence="2">Endoplasmic reticulum membrane</location>
        <topology evidence="2">Multi-pass membrane protein</topology>
    </subcellularLocation>
</comment>
<evidence type="ECO:0000256" key="12">
    <source>
        <dbReference type="ARBA" id="ARBA00043952"/>
    </source>
</evidence>
<accession>A0A182NP04</accession>
<dbReference type="Pfam" id="PF04756">
    <property type="entry name" value="OST3_OST6"/>
    <property type="match status" value="1"/>
</dbReference>
<keyword evidence="8" id="KW-0460">Magnesium</keyword>